<gene>
    <name evidence="2" type="ORF">C9I28_22010</name>
</gene>
<name>A0A2R4CEG6_9BURK</name>
<organism evidence="2 3">
    <name type="scientific">Pseudoduganella armeniaca</name>
    <dbReference type="NCBI Taxonomy" id="2072590"/>
    <lineage>
        <taxon>Bacteria</taxon>
        <taxon>Pseudomonadati</taxon>
        <taxon>Pseudomonadota</taxon>
        <taxon>Betaproteobacteria</taxon>
        <taxon>Burkholderiales</taxon>
        <taxon>Oxalobacteraceae</taxon>
        <taxon>Telluria group</taxon>
        <taxon>Pseudoduganella</taxon>
    </lineage>
</organism>
<dbReference type="KEGG" id="masz:C9I28_22010"/>
<dbReference type="Pfam" id="PF08668">
    <property type="entry name" value="HDOD"/>
    <property type="match status" value="1"/>
</dbReference>
<keyword evidence="2" id="KW-0808">Transferase</keyword>
<keyword evidence="2" id="KW-0418">Kinase</keyword>
<evidence type="ECO:0000313" key="2">
    <source>
        <dbReference type="EMBL" id="AVR98013.1"/>
    </source>
</evidence>
<proteinExistence type="predicted"/>
<dbReference type="PANTHER" id="PTHR33525">
    <property type="match status" value="1"/>
</dbReference>
<dbReference type="SUPFAM" id="SSF109604">
    <property type="entry name" value="HD-domain/PDEase-like"/>
    <property type="match status" value="1"/>
</dbReference>
<dbReference type="RefSeq" id="WP_107143353.1">
    <property type="nucleotide sequence ID" value="NZ_CP028324.1"/>
</dbReference>
<accession>A0A2R4CEG6</accession>
<dbReference type="PANTHER" id="PTHR33525:SF3">
    <property type="entry name" value="RIBONUCLEASE Y"/>
    <property type="match status" value="1"/>
</dbReference>
<dbReference type="InterPro" id="IPR052340">
    <property type="entry name" value="RNase_Y/CdgJ"/>
</dbReference>
<protein>
    <submittedName>
        <fullName evidence="2">Histidine kinase</fullName>
    </submittedName>
</protein>
<dbReference type="EMBL" id="CP028324">
    <property type="protein sequence ID" value="AVR98013.1"/>
    <property type="molecule type" value="Genomic_DNA"/>
</dbReference>
<dbReference type="OrthoDB" id="9797768at2"/>
<dbReference type="GO" id="GO:0016301">
    <property type="term" value="F:kinase activity"/>
    <property type="evidence" value="ECO:0007669"/>
    <property type="project" value="UniProtKB-KW"/>
</dbReference>
<dbReference type="AlphaFoldDB" id="A0A2R4CEG6"/>
<dbReference type="InterPro" id="IPR013976">
    <property type="entry name" value="HDOD"/>
</dbReference>
<keyword evidence="3" id="KW-1185">Reference proteome</keyword>
<evidence type="ECO:0000259" key="1">
    <source>
        <dbReference type="PROSITE" id="PS51833"/>
    </source>
</evidence>
<dbReference type="PROSITE" id="PS51833">
    <property type="entry name" value="HDOD"/>
    <property type="match status" value="1"/>
</dbReference>
<dbReference type="Proteomes" id="UP000240505">
    <property type="component" value="Chromosome"/>
</dbReference>
<evidence type="ECO:0000313" key="3">
    <source>
        <dbReference type="Proteomes" id="UP000240505"/>
    </source>
</evidence>
<sequence length="279" mass="29849">MEKEKLKDFAAIVAEAQRGELVFPTSVNAALSLQLCLADPACHDEDVIKKLLAEPVLAARAVALANSAVFRSNGAALATSVRTAVMRLGYRNLYSLAAAMVVRQFGARIADPALRVQAEQLWRYTAHVAALAYVIAQRITRIDADTALFAGIMHEVGGFYLLGRADALPGLLDDPEEWMGAAQEIIAREIMKKLQVPEPVALAIVSLRGGAIGIPPQGLRDTLLLARQLSPVASPLPYTDDLALTRTAALTRYLNEPDVAALLDEAADQAKSMSAALLV</sequence>
<dbReference type="Gene3D" id="1.10.3210.10">
    <property type="entry name" value="Hypothetical protein af1432"/>
    <property type="match status" value="1"/>
</dbReference>
<feature type="domain" description="HDOD" evidence="1">
    <location>
        <begin position="23"/>
        <end position="210"/>
    </location>
</feature>
<reference evidence="2 3" key="1">
    <citation type="submission" date="2018-03" db="EMBL/GenBank/DDBJ databases">
        <title>Massilia armeniaca sp. nov., isolated from desert soil.</title>
        <authorList>
            <person name="Huang H."/>
            <person name="Ren M."/>
        </authorList>
    </citation>
    <scope>NUCLEOTIDE SEQUENCE [LARGE SCALE GENOMIC DNA]</scope>
    <source>
        <strain evidence="2 3">ZMN-3</strain>
    </source>
</reference>